<evidence type="ECO:0000256" key="5">
    <source>
        <dbReference type="ARBA" id="ARBA00022989"/>
    </source>
</evidence>
<dbReference type="PANTHER" id="PTHR43731:SF14">
    <property type="entry name" value="PRESENILIN-ASSOCIATED RHOMBOID-LIKE PROTEIN, MITOCHONDRIAL"/>
    <property type="match status" value="1"/>
</dbReference>
<name>A0ABQ8K010_9APHY</name>
<evidence type="ECO:0000256" key="6">
    <source>
        <dbReference type="ARBA" id="ARBA00023136"/>
    </source>
</evidence>
<keyword evidence="4" id="KW-0378">Hydrolase</keyword>
<sequence>MTWYCHLRSALRTAPWRTHERSFSPAFPPRSYLSHAAGVSRIPWFTSIPSFREQVARSSKVPSFGERVRCPSVRKQLLFFGIGSFVVFSLAAGTTNDETFAWSVRLTLSAPAWRHRPPTNDEMRRARYYALGKTLQQRLVLLKEAVDEWPQTLKVLMIWAYVQVAQPILDTSETRRWCWAVGALNGMLYLAWHFPRAKPILRAKFTHNPLSGLSYTMLTSLFSHRSLVHVITSSMLVAAFGSATAHHLFEAQSEGADNLREATPKWHFLAFFISAGVFANLVSHVAYSRITYPRLVARLRSLPPTTPGGISATTPRSFLAQVFRPKQPLSAQPSDNVPPGFGASGVVYATLAFAALAYPDTVLAMQIPPTFPLPIQYAVGSLLVLDVIGIWRAWRRFNHWAHLGGAAFGAFYWAYGPQAWEFFREAALGGLPPSLTILPGPKDTSEQPDSA</sequence>
<keyword evidence="3 7" id="KW-0812">Transmembrane</keyword>
<comment type="subcellular location">
    <subcellularLocation>
        <location evidence="1">Membrane</location>
        <topology evidence="1">Multi-pass membrane protein</topology>
    </subcellularLocation>
</comment>
<dbReference type="InterPro" id="IPR050925">
    <property type="entry name" value="Rhomboid_protease_S54"/>
</dbReference>
<accession>A0ABQ8K010</accession>
<feature type="transmembrane region" description="Helical" evidence="7">
    <location>
        <begin position="340"/>
        <end position="359"/>
    </location>
</feature>
<evidence type="ECO:0000256" key="7">
    <source>
        <dbReference type="SAM" id="Phobius"/>
    </source>
</evidence>
<comment type="similarity">
    <text evidence="2">Belongs to the peptidase S54 family.</text>
</comment>
<dbReference type="PANTHER" id="PTHR43731">
    <property type="entry name" value="RHOMBOID PROTEASE"/>
    <property type="match status" value="1"/>
</dbReference>
<comment type="caution">
    <text evidence="9">The sequence shown here is derived from an EMBL/GenBank/DDBJ whole genome shotgun (WGS) entry which is preliminary data.</text>
</comment>
<evidence type="ECO:0000313" key="10">
    <source>
        <dbReference type="Proteomes" id="UP000814176"/>
    </source>
</evidence>
<reference evidence="9 10" key="1">
    <citation type="journal article" date="2021" name="Environ. Microbiol.">
        <title>Gene family expansions and transcriptome signatures uncover fungal adaptations to wood decay.</title>
        <authorList>
            <person name="Hage H."/>
            <person name="Miyauchi S."/>
            <person name="Viragh M."/>
            <person name="Drula E."/>
            <person name="Min B."/>
            <person name="Chaduli D."/>
            <person name="Navarro D."/>
            <person name="Favel A."/>
            <person name="Norest M."/>
            <person name="Lesage-Meessen L."/>
            <person name="Balint B."/>
            <person name="Merenyi Z."/>
            <person name="de Eugenio L."/>
            <person name="Morin E."/>
            <person name="Martinez A.T."/>
            <person name="Baldrian P."/>
            <person name="Stursova M."/>
            <person name="Martinez M.J."/>
            <person name="Novotny C."/>
            <person name="Magnuson J.K."/>
            <person name="Spatafora J.W."/>
            <person name="Maurice S."/>
            <person name="Pangilinan J."/>
            <person name="Andreopoulos W."/>
            <person name="LaButti K."/>
            <person name="Hundley H."/>
            <person name="Na H."/>
            <person name="Kuo A."/>
            <person name="Barry K."/>
            <person name="Lipzen A."/>
            <person name="Henrissat B."/>
            <person name="Riley R."/>
            <person name="Ahrendt S."/>
            <person name="Nagy L.G."/>
            <person name="Grigoriev I.V."/>
            <person name="Martin F."/>
            <person name="Rosso M.N."/>
        </authorList>
    </citation>
    <scope>NUCLEOTIDE SEQUENCE [LARGE SCALE GENOMIC DNA]</scope>
    <source>
        <strain evidence="9 10">CIRM-BRFM 1785</strain>
    </source>
</reference>
<keyword evidence="10" id="KW-1185">Reference proteome</keyword>
<dbReference type="Proteomes" id="UP000814176">
    <property type="component" value="Unassembled WGS sequence"/>
</dbReference>
<feature type="transmembrane region" description="Helical" evidence="7">
    <location>
        <begin position="227"/>
        <end position="249"/>
    </location>
</feature>
<organism evidence="9 10">
    <name type="scientific">Rhodofomes roseus</name>
    <dbReference type="NCBI Taxonomy" id="34475"/>
    <lineage>
        <taxon>Eukaryota</taxon>
        <taxon>Fungi</taxon>
        <taxon>Dikarya</taxon>
        <taxon>Basidiomycota</taxon>
        <taxon>Agaricomycotina</taxon>
        <taxon>Agaricomycetes</taxon>
        <taxon>Polyporales</taxon>
        <taxon>Rhodofomes</taxon>
    </lineage>
</organism>
<feature type="transmembrane region" description="Helical" evidence="7">
    <location>
        <begin position="177"/>
        <end position="194"/>
    </location>
</feature>
<evidence type="ECO:0000256" key="4">
    <source>
        <dbReference type="ARBA" id="ARBA00022801"/>
    </source>
</evidence>
<evidence type="ECO:0000256" key="3">
    <source>
        <dbReference type="ARBA" id="ARBA00022692"/>
    </source>
</evidence>
<keyword evidence="6 7" id="KW-0472">Membrane</keyword>
<dbReference type="GeneID" id="72005931"/>
<dbReference type="SUPFAM" id="SSF144091">
    <property type="entry name" value="Rhomboid-like"/>
    <property type="match status" value="1"/>
</dbReference>
<feature type="domain" description="Peptidase S54 rhomboid" evidence="8">
    <location>
        <begin position="215"/>
        <end position="414"/>
    </location>
</feature>
<dbReference type="InterPro" id="IPR035952">
    <property type="entry name" value="Rhomboid-like_sf"/>
</dbReference>
<dbReference type="RefSeq" id="XP_047773344.1">
    <property type="nucleotide sequence ID" value="XM_047925199.1"/>
</dbReference>
<feature type="transmembrane region" description="Helical" evidence="7">
    <location>
        <begin position="269"/>
        <end position="290"/>
    </location>
</feature>
<evidence type="ECO:0000256" key="2">
    <source>
        <dbReference type="ARBA" id="ARBA00009045"/>
    </source>
</evidence>
<evidence type="ECO:0000256" key="1">
    <source>
        <dbReference type="ARBA" id="ARBA00004141"/>
    </source>
</evidence>
<gene>
    <name evidence="9" type="ORF">C8Q71DRAFT_788101</name>
</gene>
<dbReference type="EMBL" id="JADCUA010000034">
    <property type="protein sequence ID" value="KAH9829981.1"/>
    <property type="molecule type" value="Genomic_DNA"/>
</dbReference>
<dbReference type="Gene3D" id="1.20.1540.10">
    <property type="entry name" value="Rhomboid-like"/>
    <property type="match status" value="1"/>
</dbReference>
<feature type="transmembrane region" description="Helical" evidence="7">
    <location>
        <begin position="77"/>
        <end position="95"/>
    </location>
</feature>
<protein>
    <recommendedName>
        <fullName evidence="8">Peptidase S54 rhomboid domain-containing protein</fullName>
    </recommendedName>
</protein>
<feature type="transmembrane region" description="Helical" evidence="7">
    <location>
        <begin position="371"/>
        <end position="390"/>
    </location>
</feature>
<keyword evidence="5 7" id="KW-1133">Transmembrane helix</keyword>
<feature type="non-terminal residue" evidence="9">
    <location>
        <position position="1"/>
    </location>
</feature>
<evidence type="ECO:0000313" key="9">
    <source>
        <dbReference type="EMBL" id="KAH9829981.1"/>
    </source>
</evidence>
<dbReference type="Pfam" id="PF01694">
    <property type="entry name" value="Rhomboid"/>
    <property type="match status" value="1"/>
</dbReference>
<dbReference type="InterPro" id="IPR022764">
    <property type="entry name" value="Peptidase_S54_rhomboid_dom"/>
</dbReference>
<proteinExistence type="inferred from homology"/>
<evidence type="ECO:0000259" key="8">
    <source>
        <dbReference type="Pfam" id="PF01694"/>
    </source>
</evidence>